<proteinExistence type="predicted"/>
<dbReference type="AlphaFoldDB" id="A0A2W4YTA4"/>
<name>A0A2W4YTA4_9SPHN</name>
<dbReference type="Proteomes" id="UP000249555">
    <property type="component" value="Unassembled WGS sequence"/>
</dbReference>
<gene>
    <name evidence="1" type="ORF">DI640_13110</name>
</gene>
<reference evidence="1 2" key="1">
    <citation type="submission" date="2017-08" db="EMBL/GenBank/DDBJ databases">
        <title>Infants hospitalized years apart are colonized by the same room-sourced microbial strains.</title>
        <authorList>
            <person name="Brooks B."/>
            <person name="Olm M.R."/>
            <person name="Firek B.A."/>
            <person name="Baker R."/>
            <person name="Thomas B.C."/>
            <person name="Morowitz M.J."/>
            <person name="Banfield J.F."/>
        </authorList>
    </citation>
    <scope>NUCLEOTIDE SEQUENCE [LARGE SCALE GENOMIC DNA]</scope>
    <source>
        <strain evidence="1">S2_018_000_R3_119</strain>
    </source>
</reference>
<comment type="caution">
    <text evidence="1">The sequence shown here is derived from an EMBL/GenBank/DDBJ whole genome shotgun (WGS) entry which is preliminary data.</text>
</comment>
<evidence type="ECO:0000313" key="2">
    <source>
        <dbReference type="Proteomes" id="UP000249555"/>
    </source>
</evidence>
<evidence type="ECO:0000313" key="1">
    <source>
        <dbReference type="EMBL" id="PZO72307.1"/>
    </source>
</evidence>
<protein>
    <submittedName>
        <fullName evidence="1">Uncharacterized protein</fullName>
    </submittedName>
</protein>
<dbReference type="EMBL" id="QFMX01000013">
    <property type="protein sequence ID" value="PZO72307.1"/>
    <property type="molecule type" value="Genomic_DNA"/>
</dbReference>
<accession>A0A2W4YTA4</accession>
<sequence length="148" mass="16217">MQIKGTFTLPLSVLYDWYDNDDKIASDVSNRPFSGLVADYIQQVGYDDEGFGGYFRLTSLELVDDKLHVGITLAVDGVDVMSYTRMYVQPDANNLLLPIPRNNGFASPMCDLLETLVGYVGGDLAIATVVSVDPFGAYKIPTNPNPEV</sequence>
<organism evidence="1 2">
    <name type="scientific">Sphingomonas taxi</name>
    <dbReference type="NCBI Taxonomy" id="1549858"/>
    <lineage>
        <taxon>Bacteria</taxon>
        <taxon>Pseudomonadati</taxon>
        <taxon>Pseudomonadota</taxon>
        <taxon>Alphaproteobacteria</taxon>
        <taxon>Sphingomonadales</taxon>
        <taxon>Sphingomonadaceae</taxon>
        <taxon>Sphingomonas</taxon>
    </lineage>
</organism>